<proteinExistence type="predicted"/>
<dbReference type="InterPro" id="IPR045517">
    <property type="entry name" value="Glyoxalase_8"/>
</dbReference>
<evidence type="ECO:0000313" key="2">
    <source>
        <dbReference type="EMBL" id="SLN36488.1"/>
    </source>
</evidence>
<dbReference type="AlphaFoldDB" id="A0A1Y5SBD6"/>
<keyword evidence="3" id="KW-1185">Reference proteome</keyword>
<dbReference type="Pfam" id="PF20066">
    <property type="entry name" value="Glyoxalase_8"/>
    <property type="match status" value="1"/>
</dbReference>
<feature type="domain" description="Glyoxalase-related protein" evidence="1">
    <location>
        <begin position="5"/>
        <end position="142"/>
    </location>
</feature>
<gene>
    <name evidence="2" type="ORF">PEL8287_01730</name>
</gene>
<dbReference type="EMBL" id="FWFL01000004">
    <property type="protein sequence ID" value="SLN36488.1"/>
    <property type="molecule type" value="Genomic_DNA"/>
</dbReference>
<name>A0A1Y5SBD6_9RHOB</name>
<evidence type="ECO:0000313" key="3">
    <source>
        <dbReference type="Proteomes" id="UP000193827"/>
    </source>
</evidence>
<protein>
    <recommendedName>
        <fullName evidence="1">Glyoxalase-related protein domain-containing protein</fullName>
    </recommendedName>
</protein>
<reference evidence="2 3" key="1">
    <citation type="submission" date="2017-03" db="EMBL/GenBank/DDBJ databases">
        <authorList>
            <person name="Afonso C.L."/>
            <person name="Miller P.J."/>
            <person name="Scott M.A."/>
            <person name="Spackman E."/>
            <person name="Goraichik I."/>
            <person name="Dimitrov K.M."/>
            <person name="Suarez D.L."/>
            <person name="Swayne D.E."/>
        </authorList>
    </citation>
    <scope>NUCLEOTIDE SEQUENCE [LARGE SCALE GENOMIC DNA]</scope>
    <source>
        <strain evidence="2 3">CECT 8287</strain>
    </source>
</reference>
<organism evidence="2 3">
    <name type="scientific">Roseovarius litorisediminis</name>
    <dbReference type="NCBI Taxonomy" id="1312363"/>
    <lineage>
        <taxon>Bacteria</taxon>
        <taxon>Pseudomonadati</taxon>
        <taxon>Pseudomonadota</taxon>
        <taxon>Alphaproteobacteria</taxon>
        <taxon>Rhodobacterales</taxon>
        <taxon>Roseobacteraceae</taxon>
        <taxon>Roseovarius</taxon>
    </lineage>
</organism>
<dbReference type="RefSeq" id="WP_085891989.1">
    <property type="nucleotide sequence ID" value="NZ_FWFL01000004.1"/>
</dbReference>
<dbReference type="OrthoDB" id="7350221at2"/>
<accession>A0A1Y5SBD6</accession>
<evidence type="ECO:0000259" key="1">
    <source>
        <dbReference type="Pfam" id="PF20066"/>
    </source>
</evidence>
<sequence>MTNFALPTRDALKAQARRLRATLTDKGTPIAHATALEAIAQQWGYRDWNTLSATARTMPLAQWQVGQPVSGRYLGHAFTARIKAVRQASGGHHHLTLVFDAPVDVVTSDRFSAYRRQVNCVVNAHGVTHQKTSDGQPHVVLDLD</sequence>
<dbReference type="Proteomes" id="UP000193827">
    <property type="component" value="Unassembled WGS sequence"/>
</dbReference>